<reference evidence="2 3" key="1">
    <citation type="submission" date="2018-02" db="EMBL/GenBank/DDBJ databases">
        <title>Genomic Encyclopedia of Archaeal and Bacterial Type Strains, Phase II (KMG-II): from individual species to whole genera.</title>
        <authorList>
            <person name="Goeker M."/>
        </authorList>
    </citation>
    <scope>NUCLEOTIDE SEQUENCE [LARGE SCALE GENOMIC DNA]</scope>
    <source>
        <strain evidence="2 3">DSM 29526</strain>
    </source>
</reference>
<keyword evidence="1" id="KW-1133">Transmembrane helix</keyword>
<dbReference type="OrthoDB" id="1495557at2"/>
<dbReference type="AlphaFoldDB" id="A0A2S6I2X6"/>
<sequence>MTAGLVHNRWVAGYLDAWRRYGDFSGRATFFAYLTFFVPNLAIGILLQFLEGLGGGGFFSFVVVCYALAALLPGVAVTVRLVRGVFGRG</sequence>
<comment type="caution">
    <text evidence="2">The sequence shown here is derived from an EMBL/GenBank/DDBJ whole genome shotgun (WGS) entry which is preliminary data.</text>
</comment>
<protein>
    <submittedName>
        <fullName evidence="2">Uncharacterized protein</fullName>
    </submittedName>
</protein>
<feature type="transmembrane region" description="Helical" evidence="1">
    <location>
        <begin position="56"/>
        <end position="82"/>
    </location>
</feature>
<keyword evidence="3" id="KW-1185">Reference proteome</keyword>
<evidence type="ECO:0000313" key="2">
    <source>
        <dbReference type="EMBL" id="PPK85500.1"/>
    </source>
</evidence>
<proteinExistence type="predicted"/>
<name>A0A2S6I2X6_9BACT</name>
<evidence type="ECO:0000313" key="3">
    <source>
        <dbReference type="Proteomes" id="UP000237662"/>
    </source>
</evidence>
<accession>A0A2S6I2X6</accession>
<dbReference type="Proteomes" id="UP000237662">
    <property type="component" value="Unassembled WGS sequence"/>
</dbReference>
<feature type="transmembrane region" description="Helical" evidence="1">
    <location>
        <begin position="30"/>
        <end position="50"/>
    </location>
</feature>
<keyword evidence="1" id="KW-0812">Transmembrane</keyword>
<evidence type="ECO:0000256" key="1">
    <source>
        <dbReference type="SAM" id="Phobius"/>
    </source>
</evidence>
<keyword evidence="1" id="KW-0472">Membrane</keyword>
<dbReference type="RefSeq" id="WP_104419998.1">
    <property type="nucleotide sequence ID" value="NZ_PTJC01000006.1"/>
</dbReference>
<organism evidence="2 3">
    <name type="scientific">Neolewinella xylanilytica</name>
    <dbReference type="NCBI Taxonomy" id="1514080"/>
    <lineage>
        <taxon>Bacteria</taxon>
        <taxon>Pseudomonadati</taxon>
        <taxon>Bacteroidota</taxon>
        <taxon>Saprospiria</taxon>
        <taxon>Saprospirales</taxon>
        <taxon>Lewinellaceae</taxon>
        <taxon>Neolewinella</taxon>
    </lineage>
</organism>
<dbReference type="EMBL" id="PTJC01000006">
    <property type="protein sequence ID" value="PPK85500.1"/>
    <property type="molecule type" value="Genomic_DNA"/>
</dbReference>
<gene>
    <name evidence="2" type="ORF">CLV84_2399</name>
</gene>